<protein>
    <submittedName>
        <fullName evidence="1">Uncharacterized protein</fullName>
    </submittedName>
</protein>
<accession>A0A7U2ME68</accession>
<organism evidence="1 2">
    <name type="scientific">Aspergillus flavus (strain ATCC 200026 / FGSC A1120 / IAM 13836 / NRRL 3357 / JCM 12722 / SRRC 167)</name>
    <dbReference type="NCBI Taxonomy" id="332952"/>
    <lineage>
        <taxon>Eukaryota</taxon>
        <taxon>Fungi</taxon>
        <taxon>Dikarya</taxon>
        <taxon>Ascomycota</taxon>
        <taxon>Pezizomycotina</taxon>
        <taxon>Eurotiomycetes</taxon>
        <taxon>Eurotiomycetidae</taxon>
        <taxon>Eurotiales</taxon>
        <taxon>Aspergillaceae</taxon>
        <taxon>Aspergillus</taxon>
        <taxon>Aspergillus subgen. Circumdati</taxon>
    </lineage>
</organism>
<evidence type="ECO:0000313" key="1">
    <source>
        <dbReference type="EMBL" id="QRD82114.1"/>
    </source>
</evidence>
<gene>
    <name evidence="1" type="ORF">F9C07_2968</name>
</gene>
<evidence type="ECO:0000313" key="2">
    <source>
        <dbReference type="Proteomes" id="UP000596276"/>
    </source>
</evidence>
<dbReference type="EMBL" id="CP044622">
    <property type="protein sequence ID" value="QRD82114.1"/>
    <property type="molecule type" value="Genomic_DNA"/>
</dbReference>
<reference evidence="2" key="1">
    <citation type="journal article" date="2021" name="G3 (Bethesda)">
        <title>Chromosome assembled and annotated genome sequence of Aspergillus flavus NRRL 3357.</title>
        <authorList>
            <person name="Skerker J.M."/>
            <person name="Pianalto K.M."/>
            <person name="Mondo S.J."/>
            <person name="Yang K."/>
            <person name="Arkin A.P."/>
            <person name="Keller N.P."/>
            <person name="Grigoriev I.V."/>
            <person name="Louise Glass N.L."/>
        </authorList>
    </citation>
    <scope>NUCLEOTIDE SEQUENCE [LARGE SCALE GENOMIC DNA]</scope>
    <source>
        <strain evidence="2">ATCC 200026 / FGSC A1120 / IAM 13836 / NRRL 3357 / JCM 12722 / SRRC 167</strain>
    </source>
</reference>
<sequence length="61" mass="7130">MKKASTENWRNQQNETMCARTYHASVLRCSVCQDSHSRGVDLDIKDYILPLLPPTRYKRGF</sequence>
<keyword evidence="2" id="KW-1185">Reference proteome</keyword>
<proteinExistence type="predicted"/>
<name>A0A7U2ME68_ASPFN</name>
<dbReference type="Proteomes" id="UP000596276">
    <property type="component" value="Chromosome 2"/>
</dbReference>
<dbReference type="AlphaFoldDB" id="A0A7U2ME68"/>
<dbReference type="VEuPathDB" id="FungiDB:F9C07_2968"/>